<dbReference type="OrthoDB" id="1767844at2"/>
<keyword evidence="1" id="KW-0240">DNA-directed RNA polymerase</keyword>
<dbReference type="EMBL" id="JXLI01000011">
    <property type="protein sequence ID" value="KJY56254.1"/>
    <property type="molecule type" value="Genomic_DNA"/>
</dbReference>
<evidence type="ECO:0000313" key="2">
    <source>
        <dbReference type="Proteomes" id="UP000033531"/>
    </source>
</evidence>
<dbReference type="HOGENOM" id="CLU_090333_1_2_9"/>
<sequence length="191" mass="22048">MKDTEKTIKSEAELIQQIKEGDDEALINLCQLYKPLINKIKNIYHVRYYDNQDWEQDAMIICHESAIGFDLNKGKFSSYYKTRLTNHARSLVRYDNAYRRQALKQSISLETAKKNHILPLNKSFASMPEIPLSENIAILTARLSDLEINALLVGLGIKEQEDVINNLKISQLTLARARSRLVQKMRQTLLN</sequence>
<dbReference type="RefSeq" id="WP_046325287.1">
    <property type="nucleotide sequence ID" value="NZ_JBHTMT010000005.1"/>
</dbReference>
<dbReference type="SUPFAM" id="SSF88946">
    <property type="entry name" value="Sigma2 domain of RNA polymerase sigma factors"/>
    <property type="match status" value="1"/>
</dbReference>
<organism evidence="1 2">
    <name type="scientific">Lactobacillus melliventris</name>
    <dbReference type="NCBI Taxonomy" id="1218507"/>
    <lineage>
        <taxon>Bacteria</taxon>
        <taxon>Bacillati</taxon>
        <taxon>Bacillota</taxon>
        <taxon>Bacilli</taxon>
        <taxon>Lactobacillales</taxon>
        <taxon>Lactobacillaceae</taxon>
        <taxon>Lactobacillus</taxon>
    </lineage>
</organism>
<dbReference type="GO" id="GO:0006352">
    <property type="term" value="P:DNA-templated transcription initiation"/>
    <property type="evidence" value="ECO:0007669"/>
    <property type="project" value="InterPro"/>
</dbReference>
<dbReference type="AlphaFoldDB" id="A0A0F4LD90"/>
<dbReference type="Gene3D" id="1.10.1740.10">
    <property type="match status" value="1"/>
</dbReference>
<dbReference type="Proteomes" id="UP000033531">
    <property type="component" value="Unassembled WGS sequence"/>
</dbReference>
<dbReference type="GO" id="GO:0000428">
    <property type="term" value="C:DNA-directed RNA polymerase complex"/>
    <property type="evidence" value="ECO:0007669"/>
    <property type="project" value="UniProtKB-KW"/>
</dbReference>
<dbReference type="PATRIC" id="fig|1218507.3.peg.1516"/>
<reference evidence="1 2" key="1">
    <citation type="submission" date="2015-01" db="EMBL/GenBank/DDBJ databases">
        <title>Comparative genomics of the lactic acid bacteria isolated from the honey bee gut.</title>
        <authorList>
            <person name="Ellegaard K.M."/>
            <person name="Tamarit D."/>
            <person name="Javelind E."/>
            <person name="Olofsson T."/>
            <person name="Andersson S.G."/>
            <person name="Vasquez A."/>
        </authorList>
    </citation>
    <scope>NUCLEOTIDE SEQUENCE [LARGE SCALE GENOMIC DNA]</scope>
    <source>
        <strain evidence="1 2">Hma8</strain>
    </source>
</reference>
<protein>
    <submittedName>
        <fullName evidence="1">DNA-directed RNA polymerase sigma factor, sigma H</fullName>
    </submittedName>
</protein>
<proteinExistence type="predicted"/>
<name>A0A0F4LD90_9LACO</name>
<dbReference type="STRING" id="1218507.JF74_13340"/>
<evidence type="ECO:0000313" key="1">
    <source>
        <dbReference type="EMBL" id="KJY56254.1"/>
    </source>
</evidence>
<accession>A0A0F4LD90</accession>
<gene>
    <name evidence="1" type="ORF">JF74_13340</name>
</gene>
<comment type="caution">
    <text evidence="1">The sequence shown here is derived from an EMBL/GenBank/DDBJ whole genome shotgun (WGS) entry which is preliminary data.</text>
</comment>
<dbReference type="InterPro" id="IPR013325">
    <property type="entry name" value="RNA_pol_sigma_r2"/>
</dbReference>
<keyword evidence="1" id="KW-0804">Transcription</keyword>
<dbReference type="GO" id="GO:0003700">
    <property type="term" value="F:DNA-binding transcription factor activity"/>
    <property type="evidence" value="ECO:0007669"/>
    <property type="project" value="InterPro"/>
</dbReference>